<dbReference type="SUPFAM" id="SSF55486">
    <property type="entry name" value="Metalloproteases ('zincins'), catalytic domain"/>
    <property type="match status" value="1"/>
</dbReference>
<evidence type="ECO:0000259" key="11">
    <source>
        <dbReference type="Pfam" id="PF05649"/>
    </source>
</evidence>
<dbReference type="OrthoDB" id="6475849at2759"/>
<dbReference type="InterPro" id="IPR018497">
    <property type="entry name" value="Peptidase_M13_C"/>
</dbReference>
<accession>A0A9J7HLG4</accession>
<dbReference type="KEGG" id="bfo:118405049"/>
<evidence type="ECO:0000256" key="5">
    <source>
        <dbReference type="ARBA" id="ARBA00022801"/>
    </source>
</evidence>
<dbReference type="AlphaFoldDB" id="A0A9J7HLG4"/>
<name>A0A9J7HLG4_BRAFL</name>
<evidence type="ECO:0000256" key="6">
    <source>
        <dbReference type="ARBA" id="ARBA00022833"/>
    </source>
</evidence>
<reference evidence="12" key="1">
    <citation type="journal article" date="2020" name="Nat. Ecol. Evol.">
        <title>Deeply conserved synteny resolves early events in vertebrate evolution.</title>
        <authorList>
            <person name="Simakov O."/>
            <person name="Marletaz F."/>
            <person name="Yue J.X."/>
            <person name="O'Connell B."/>
            <person name="Jenkins J."/>
            <person name="Brandt A."/>
            <person name="Calef R."/>
            <person name="Tung C.H."/>
            <person name="Huang T.K."/>
            <person name="Schmutz J."/>
            <person name="Satoh N."/>
            <person name="Yu J.K."/>
            <person name="Putnam N.H."/>
            <person name="Green R.E."/>
            <person name="Rokhsar D.S."/>
        </authorList>
    </citation>
    <scope>NUCLEOTIDE SEQUENCE [LARGE SCALE GENOMIC DNA]</scope>
    <source>
        <strain evidence="12">S238N-H82</strain>
    </source>
</reference>
<keyword evidence="3" id="KW-0645">Protease</keyword>
<evidence type="ECO:0000256" key="7">
    <source>
        <dbReference type="ARBA" id="ARBA00023049"/>
    </source>
</evidence>
<feature type="region of interest" description="Disordered" evidence="8">
    <location>
        <begin position="28"/>
        <end position="58"/>
    </location>
</feature>
<dbReference type="GO" id="GO:0016485">
    <property type="term" value="P:protein processing"/>
    <property type="evidence" value="ECO:0000318"/>
    <property type="project" value="GO_Central"/>
</dbReference>
<dbReference type="Gene3D" id="1.10.1380.10">
    <property type="entry name" value="Neutral endopeptidase , domain2"/>
    <property type="match status" value="2"/>
</dbReference>
<dbReference type="GO" id="GO:0046872">
    <property type="term" value="F:metal ion binding"/>
    <property type="evidence" value="ECO:0007669"/>
    <property type="project" value="UniProtKB-KW"/>
</dbReference>
<evidence type="ECO:0000313" key="12">
    <source>
        <dbReference type="Proteomes" id="UP000001554"/>
    </source>
</evidence>
<feature type="chain" id="PRO_5039915833" evidence="9">
    <location>
        <begin position="22"/>
        <end position="714"/>
    </location>
</feature>
<keyword evidence="6" id="KW-0862">Zinc</keyword>
<protein>
    <submittedName>
        <fullName evidence="13">Neprilysin-like</fullName>
    </submittedName>
</protein>
<dbReference type="Pfam" id="PF05649">
    <property type="entry name" value="Peptidase_M13_N"/>
    <property type="match status" value="1"/>
</dbReference>
<evidence type="ECO:0000256" key="1">
    <source>
        <dbReference type="ARBA" id="ARBA00001947"/>
    </source>
</evidence>
<dbReference type="Proteomes" id="UP000001554">
    <property type="component" value="Chromosome 17"/>
</dbReference>
<dbReference type="GO" id="GO:0005886">
    <property type="term" value="C:plasma membrane"/>
    <property type="evidence" value="ECO:0000318"/>
    <property type="project" value="GO_Central"/>
</dbReference>
<comment type="cofactor">
    <cofactor evidence="1">
        <name>Zn(2+)</name>
        <dbReference type="ChEBI" id="CHEBI:29105"/>
    </cofactor>
</comment>
<keyword evidence="4" id="KW-0479">Metal-binding</keyword>
<dbReference type="Gene3D" id="3.40.390.10">
    <property type="entry name" value="Collagenase (Catalytic Domain)"/>
    <property type="match status" value="1"/>
</dbReference>
<dbReference type="InterPro" id="IPR008753">
    <property type="entry name" value="Peptidase_M13_N"/>
</dbReference>
<reference evidence="13" key="2">
    <citation type="submission" date="2025-08" db="UniProtKB">
        <authorList>
            <consortium name="RefSeq"/>
        </authorList>
    </citation>
    <scope>IDENTIFICATION</scope>
    <source>
        <strain evidence="13">S238N-H82</strain>
        <tissue evidence="13">Testes</tissue>
    </source>
</reference>
<feature type="domain" description="Peptidase M13 C-terminal" evidence="10">
    <location>
        <begin position="505"/>
        <end position="713"/>
    </location>
</feature>
<dbReference type="PRINTS" id="PR00786">
    <property type="entry name" value="NEPRILYSIN"/>
</dbReference>
<dbReference type="OMA" id="FARAYHC"/>
<keyword evidence="9" id="KW-0732">Signal</keyword>
<feature type="signal peptide" evidence="9">
    <location>
        <begin position="1"/>
        <end position="21"/>
    </location>
</feature>
<sequence>MLVLQLFIAVAVAVILWRVFVTQPNAANGSSSGIGQPSVAPTSKPNTDAPTTSPATEPEVCMTPSCLRTAARLVENMNTDADPCEDFYEYACGGWLKNTVLPPEAGRLSSFSAPSSFIVSAMRSLLEATNFESDVEAIQKARAFYRSCLNEVTLDLKGAQPLLDLVQELNGWPVLDDDWSEENWDLLDTLVKLRMRGNSLLFSMYLTSDDKNSSNYILAFDQAGLGLSSEVYYLSDSYEGVRQAYLNYAVNIAAKLRPDENRTVALQQMQDMLDFEIKLAEILTPPSERRDPEALYNKMTLADMSGYFDFPWMEFVNLVVGEAVGEVITAEEDILVYAPEYLLALGPLLQQTDNKTIANYIIWRMVRNRVSYLGSEFLAIRDEFNRVVFGTEPSARWTTCVGRTNSIMGTAVSRMYLLRYFEESSKDKAEVMIDYIHHAFLELLTENDWMDEDTKVVAAEKFQFDEDEYFENYVHYLMASSNSTFSFLRKPVNKDTWITVPTVVNAFYSPSRNSISFPAGILRSPFYDGDYPWYLNFGGIGAVIGHEITHGFDDSGRQFDKNGNLEHWWNEEITDSFKEKAQCMIDQYSNYVDPETGDLKLNVSGRLTAGENIADNGGLKQTFRGYKKWAAANGPEPMLPGLSLGPEQLLFVNFGQTWCAKANQQTAQRLLFTDNHSPGRFRVIGTLSNSRDFAEVFSCPEGSPMNPRGKCTVW</sequence>
<dbReference type="InterPro" id="IPR042089">
    <property type="entry name" value="Peptidase_M13_dom_2"/>
</dbReference>
<dbReference type="Pfam" id="PF01431">
    <property type="entry name" value="Peptidase_M13"/>
    <property type="match status" value="1"/>
</dbReference>
<dbReference type="GeneID" id="118405049"/>
<comment type="similarity">
    <text evidence="2">Belongs to the peptidase M13 family.</text>
</comment>
<evidence type="ECO:0000256" key="9">
    <source>
        <dbReference type="SAM" id="SignalP"/>
    </source>
</evidence>
<evidence type="ECO:0000256" key="8">
    <source>
        <dbReference type="SAM" id="MobiDB-lite"/>
    </source>
</evidence>
<dbReference type="PROSITE" id="PS51885">
    <property type="entry name" value="NEPRILYSIN"/>
    <property type="match status" value="1"/>
</dbReference>
<evidence type="ECO:0000256" key="2">
    <source>
        <dbReference type="ARBA" id="ARBA00007357"/>
    </source>
</evidence>
<dbReference type="InterPro" id="IPR024079">
    <property type="entry name" value="MetalloPept_cat_dom_sf"/>
</dbReference>
<dbReference type="CDD" id="cd08662">
    <property type="entry name" value="M13"/>
    <property type="match status" value="1"/>
</dbReference>
<dbReference type="GO" id="GO:0004222">
    <property type="term" value="F:metalloendopeptidase activity"/>
    <property type="evidence" value="ECO:0000318"/>
    <property type="project" value="GO_Central"/>
</dbReference>
<evidence type="ECO:0000259" key="10">
    <source>
        <dbReference type="Pfam" id="PF01431"/>
    </source>
</evidence>
<feature type="domain" description="Peptidase M13 N-terminal" evidence="11">
    <location>
        <begin position="83"/>
        <end position="462"/>
    </location>
</feature>
<evidence type="ECO:0000256" key="4">
    <source>
        <dbReference type="ARBA" id="ARBA00022723"/>
    </source>
</evidence>
<gene>
    <name evidence="13" type="primary">LOC118405049</name>
</gene>
<organism evidence="12 13">
    <name type="scientific">Branchiostoma floridae</name>
    <name type="common">Florida lancelet</name>
    <name type="synonym">Amphioxus</name>
    <dbReference type="NCBI Taxonomy" id="7739"/>
    <lineage>
        <taxon>Eukaryota</taxon>
        <taxon>Metazoa</taxon>
        <taxon>Chordata</taxon>
        <taxon>Cephalochordata</taxon>
        <taxon>Leptocardii</taxon>
        <taxon>Amphioxiformes</taxon>
        <taxon>Branchiostomatidae</taxon>
        <taxon>Branchiostoma</taxon>
    </lineage>
</organism>
<dbReference type="RefSeq" id="XP_035660342.1">
    <property type="nucleotide sequence ID" value="XM_035804449.1"/>
</dbReference>
<evidence type="ECO:0000256" key="3">
    <source>
        <dbReference type="ARBA" id="ARBA00022670"/>
    </source>
</evidence>
<keyword evidence="7" id="KW-0482">Metalloprotease</keyword>
<dbReference type="PANTHER" id="PTHR11733">
    <property type="entry name" value="ZINC METALLOPROTEASE FAMILY M13 NEPRILYSIN-RELATED"/>
    <property type="match status" value="1"/>
</dbReference>
<proteinExistence type="inferred from homology"/>
<evidence type="ECO:0000313" key="13">
    <source>
        <dbReference type="RefSeq" id="XP_035660342.1"/>
    </source>
</evidence>
<keyword evidence="5" id="KW-0378">Hydrolase</keyword>
<dbReference type="InterPro" id="IPR000718">
    <property type="entry name" value="Peptidase_M13"/>
</dbReference>
<feature type="compositionally biased region" description="Polar residues" evidence="8">
    <location>
        <begin position="28"/>
        <end position="55"/>
    </location>
</feature>
<keyword evidence="12" id="KW-1185">Reference proteome</keyword>
<dbReference type="PANTHER" id="PTHR11733:SF167">
    <property type="entry name" value="FI17812P1-RELATED"/>
    <property type="match status" value="1"/>
</dbReference>